<gene>
    <name evidence="2" type="ORF">BMW22_15350</name>
</gene>
<dbReference type="AlphaFoldDB" id="A0A1L3ZAU6"/>
<evidence type="ECO:0000313" key="3">
    <source>
        <dbReference type="Proteomes" id="UP000183050"/>
    </source>
</evidence>
<accession>A0A1L3ZAU6</accession>
<keyword evidence="1" id="KW-0812">Transmembrane</keyword>
<sequence length="161" mass="17889">MGFAGTTAATILTGMLAGAFTAWVTNEPTHQNPLFNWISLSDVAKWVATPWPFVIKVYIAGGTLALFALRGYFPKIYGWLEIVVGLSAIFYTEDMVDYSIPEALPLLTGAYIVVRGLDNIAKNLDEKGMWAWRFNTLFKQPKLEKKRAPKAPSKFGVENVL</sequence>
<organism evidence="2 3">
    <name type="scientific">Rhizobium leguminosarum</name>
    <dbReference type="NCBI Taxonomy" id="384"/>
    <lineage>
        <taxon>Bacteria</taxon>
        <taxon>Pseudomonadati</taxon>
        <taxon>Pseudomonadota</taxon>
        <taxon>Alphaproteobacteria</taxon>
        <taxon>Hyphomicrobiales</taxon>
        <taxon>Rhizobiaceae</taxon>
        <taxon>Rhizobium/Agrobacterium group</taxon>
        <taxon>Rhizobium</taxon>
    </lineage>
</organism>
<protein>
    <submittedName>
        <fullName evidence="2">Uncharacterized protein</fullName>
    </submittedName>
</protein>
<reference evidence="2 3" key="1">
    <citation type="submission" date="2016-11" db="EMBL/GenBank/DDBJ databases">
        <title>Rhizobium leguminosarum bv. viciae strain Vaf12 isolated from Vavilovia formosa root nodules from Russia, Dagestan.</title>
        <authorList>
            <person name="Kimeklis A."/>
        </authorList>
    </citation>
    <scope>NUCLEOTIDE SEQUENCE [LARGE SCALE GENOMIC DNA]</scope>
    <source>
        <strain evidence="2 3">Vaf-108</strain>
    </source>
</reference>
<dbReference type="Proteomes" id="UP000183050">
    <property type="component" value="Chromosome"/>
</dbReference>
<proteinExistence type="predicted"/>
<dbReference type="EMBL" id="CP018228">
    <property type="protein sequence ID" value="API52806.1"/>
    <property type="molecule type" value="Genomic_DNA"/>
</dbReference>
<name>A0A1L3ZAU6_RHILE</name>
<keyword evidence="1" id="KW-0472">Membrane</keyword>
<evidence type="ECO:0000256" key="1">
    <source>
        <dbReference type="SAM" id="Phobius"/>
    </source>
</evidence>
<feature type="transmembrane region" description="Helical" evidence="1">
    <location>
        <begin position="51"/>
        <end position="69"/>
    </location>
</feature>
<dbReference type="RefSeq" id="WP_072639256.1">
    <property type="nucleotide sequence ID" value="NZ_CP018228.1"/>
</dbReference>
<evidence type="ECO:0000313" key="2">
    <source>
        <dbReference type="EMBL" id="API52806.1"/>
    </source>
</evidence>
<keyword evidence="1" id="KW-1133">Transmembrane helix</keyword>